<evidence type="ECO:0000313" key="2">
    <source>
        <dbReference type="Proteomes" id="UP001140949"/>
    </source>
</evidence>
<name>A0AAX6FER3_IRIPA</name>
<reference evidence="1" key="2">
    <citation type="submission" date="2023-04" db="EMBL/GenBank/DDBJ databases">
        <authorList>
            <person name="Bruccoleri R.E."/>
            <person name="Oakeley E.J."/>
            <person name="Faust A.-M."/>
            <person name="Dessus-Babus S."/>
            <person name="Altorfer M."/>
            <person name="Burckhardt D."/>
            <person name="Oertli M."/>
            <person name="Naumann U."/>
            <person name="Petersen F."/>
            <person name="Wong J."/>
        </authorList>
    </citation>
    <scope>NUCLEOTIDE SEQUENCE</scope>
    <source>
        <strain evidence="1">GSM-AAB239-AS_SAM_17_03QT</strain>
        <tissue evidence="1">Leaf</tissue>
    </source>
</reference>
<reference evidence="1" key="1">
    <citation type="journal article" date="2023" name="GigaByte">
        <title>Genome assembly of the bearded iris, Iris pallida Lam.</title>
        <authorList>
            <person name="Bruccoleri R.E."/>
            <person name="Oakeley E.J."/>
            <person name="Faust A.M.E."/>
            <person name="Altorfer M."/>
            <person name="Dessus-Babus S."/>
            <person name="Burckhardt D."/>
            <person name="Oertli M."/>
            <person name="Naumann U."/>
            <person name="Petersen F."/>
            <person name="Wong J."/>
        </authorList>
    </citation>
    <scope>NUCLEOTIDE SEQUENCE</scope>
    <source>
        <strain evidence="1">GSM-AAB239-AS_SAM_17_03QT</strain>
    </source>
</reference>
<protein>
    <submittedName>
        <fullName evidence="1">Tubby-like F-box protein 14</fullName>
    </submittedName>
</protein>
<keyword evidence="2" id="KW-1185">Reference proteome</keyword>
<organism evidence="1 2">
    <name type="scientific">Iris pallida</name>
    <name type="common">Sweet iris</name>
    <dbReference type="NCBI Taxonomy" id="29817"/>
    <lineage>
        <taxon>Eukaryota</taxon>
        <taxon>Viridiplantae</taxon>
        <taxon>Streptophyta</taxon>
        <taxon>Embryophyta</taxon>
        <taxon>Tracheophyta</taxon>
        <taxon>Spermatophyta</taxon>
        <taxon>Magnoliopsida</taxon>
        <taxon>Liliopsida</taxon>
        <taxon>Asparagales</taxon>
        <taxon>Iridaceae</taxon>
        <taxon>Iridoideae</taxon>
        <taxon>Irideae</taxon>
        <taxon>Iris</taxon>
    </lineage>
</organism>
<dbReference type="AlphaFoldDB" id="A0AAX6FER3"/>
<dbReference type="Proteomes" id="UP001140949">
    <property type="component" value="Unassembled WGS sequence"/>
</dbReference>
<comment type="caution">
    <text evidence="1">The sequence shown here is derived from an EMBL/GenBank/DDBJ whole genome shotgun (WGS) entry which is preliminary data.</text>
</comment>
<dbReference type="EMBL" id="JANAVB010029617">
    <property type="protein sequence ID" value="KAJ6814872.1"/>
    <property type="molecule type" value="Genomic_DNA"/>
</dbReference>
<evidence type="ECO:0000313" key="1">
    <source>
        <dbReference type="EMBL" id="KAJ6814872.1"/>
    </source>
</evidence>
<gene>
    <name evidence="1" type="ORF">M6B38_138680</name>
</gene>
<sequence length="59" mass="6244">MSPLVACRSPSNPLISVARGSPTLLEDPEGSTVFGSPISLEDPEQWRALGFLTSMEGLV</sequence>
<proteinExistence type="predicted"/>
<accession>A0AAX6FER3</accession>